<gene>
    <name evidence="6" type="ORF">HLUCCX10_06785</name>
</gene>
<dbReference type="SUPFAM" id="SSF50939">
    <property type="entry name" value="Sialidases"/>
    <property type="match status" value="1"/>
</dbReference>
<dbReference type="CDD" id="cd15482">
    <property type="entry name" value="Sialidase_non-viral"/>
    <property type="match status" value="1"/>
</dbReference>
<dbReference type="InterPro" id="IPR036278">
    <property type="entry name" value="Sialidase_sf"/>
</dbReference>
<dbReference type="PANTHER" id="PTHR47199">
    <property type="entry name" value="PHOTOSYSTEM II STABILITY/ASSEMBLY FACTOR HCF136, CHLOROPLASTIC"/>
    <property type="match status" value="1"/>
</dbReference>
<feature type="domain" description="Photosynthesis system II assembly factor Ycf48/Hcf136-like" evidence="3">
    <location>
        <begin position="480"/>
        <end position="593"/>
    </location>
</feature>
<keyword evidence="2" id="KW-0604">Photosystem II</keyword>
<dbReference type="PANTHER" id="PTHR47199:SF2">
    <property type="entry name" value="PHOTOSYSTEM II STABILITY_ASSEMBLY FACTOR HCF136, CHLOROPLASTIC"/>
    <property type="match status" value="1"/>
</dbReference>
<comment type="caution">
    <text evidence="6">The sequence shown here is derived from an EMBL/GenBank/DDBJ whole genome shotgun (WGS) entry which is preliminary data.</text>
</comment>
<dbReference type="Pfam" id="PF18962">
    <property type="entry name" value="Por_Secre_tail"/>
    <property type="match status" value="1"/>
</dbReference>
<proteinExistence type="predicted"/>
<organism evidence="6 7">
    <name type="scientific">Algoriphagus marincola HL-49</name>
    <dbReference type="NCBI Taxonomy" id="1305737"/>
    <lineage>
        <taxon>Bacteria</taxon>
        <taxon>Pseudomonadati</taxon>
        <taxon>Bacteroidota</taxon>
        <taxon>Cytophagia</taxon>
        <taxon>Cytophagales</taxon>
        <taxon>Cyclobacteriaceae</taxon>
        <taxon>Algoriphagus</taxon>
    </lineage>
</organism>
<evidence type="ECO:0000313" key="7">
    <source>
        <dbReference type="Proteomes" id="UP000050421"/>
    </source>
</evidence>
<evidence type="ECO:0000259" key="4">
    <source>
        <dbReference type="Pfam" id="PF18962"/>
    </source>
</evidence>
<feature type="domain" description="Photosynthesis system II assembly factor Ycf48/Hcf136-like" evidence="3">
    <location>
        <begin position="151"/>
        <end position="270"/>
    </location>
</feature>
<dbReference type="STRING" id="1305737.GCA_000526355_03072"/>
<evidence type="ECO:0000259" key="5">
    <source>
        <dbReference type="Pfam" id="PF19408"/>
    </source>
</evidence>
<evidence type="ECO:0000256" key="1">
    <source>
        <dbReference type="ARBA" id="ARBA00022531"/>
    </source>
</evidence>
<evidence type="ECO:0000313" key="6">
    <source>
        <dbReference type="EMBL" id="KPQ17178.1"/>
    </source>
</evidence>
<feature type="domain" description="PKD-like" evidence="5">
    <location>
        <begin position="773"/>
        <end position="851"/>
    </location>
</feature>
<dbReference type="InterPro" id="IPR015943">
    <property type="entry name" value="WD40/YVTN_repeat-like_dom_sf"/>
</dbReference>
<keyword evidence="1" id="KW-0602">Photosynthesis</keyword>
<dbReference type="InterPro" id="IPR045829">
    <property type="entry name" value="PKD_6"/>
</dbReference>
<feature type="domain" description="PKD-like" evidence="5">
    <location>
        <begin position="608"/>
        <end position="683"/>
    </location>
</feature>
<feature type="domain" description="Secretion system C-terminal sorting" evidence="4">
    <location>
        <begin position="870"/>
        <end position="941"/>
    </location>
</feature>
<dbReference type="Pfam" id="PF14870">
    <property type="entry name" value="PSII_BNR"/>
    <property type="match status" value="3"/>
</dbReference>
<evidence type="ECO:0000259" key="3">
    <source>
        <dbReference type="Pfam" id="PF14870"/>
    </source>
</evidence>
<dbReference type="InterPro" id="IPR026444">
    <property type="entry name" value="Secre_tail"/>
</dbReference>
<dbReference type="PATRIC" id="fig|1305737.6.peg.2023"/>
<evidence type="ECO:0000256" key="2">
    <source>
        <dbReference type="ARBA" id="ARBA00023276"/>
    </source>
</evidence>
<dbReference type="AlphaFoldDB" id="A0A0N8KGK3"/>
<dbReference type="GO" id="GO:0009523">
    <property type="term" value="C:photosystem II"/>
    <property type="evidence" value="ECO:0007669"/>
    <property type="project" value="UniProtKB-KW"/>
</dbReference>
<dbReference type="Proteomes" id="UP000050421">
    <property type="component" value="Unassembled WGS sequence"/>
</dbReference>
<dbReference type="InterPro" id="IPR028203">
    <property type="entry name" value="PSII_CF48-like_dom"/>
</dbReference>
<dbReference type="SUPFAM" id="SSF110296">
    <property type="entry name" value="Oligoxyloglucan reducing end-specific cellobiohydrolase"/>
    <property type="match status" value="2"/>
</dbReference>
<dbReference type="NCBIfam" id="TIGR04183">
    <property type="entry name" value="Por_Secre_tail"/>
    <property type="match status" value="1"/>
</dbReference>
<sequence>MMRKYLSFIFTLFLFSGLVKGQTFKQLQSWGLDFESIHWTSNLEGIIVGEQIIAVTEDGGENWHEVTQDFDFRFFDLTFLSQNTAIAVGEKGQIFYSLDGGKTWESSESGTTRDIFSISKINETEVIAVGADGLIIKSTDEGKTWAEVGSNLTTNLNEVDFSDSGLGVLAGDQGLVAHSKDLGETWEITSVATSGNLKSIKISASGKVYAAGEAGTIIHSLDTGKTWTSIQASEAVDFYSLSIGELDEKIINVAGADNTLFRSVNSGSSFSKINLPAPGNGRTIKSLSFKPGENTIYGVGQDGYATASINAGNSWASRLLGNRVDFYTLEFLSNSFAIAAGTEGKFFVTSNAFSTVIERPIPDKISILTADFWNGNYGFVAGENGNIYRTSNGGQSWTPLPIQTNQSLKGIHLFLPEFPYLSGQSGLIVRSSGTSGNSWELFQEETTDTNQDINDLLGFDLQNAMTVGNGGYIGISNNGSDWPRIQSGTENDLYFTSQLSDSTAIVVGEKGTILKTEDLGKSWKKITTEYDIDFLGVDFFDDKTGFIVGKSGLFLISVDGGESWTEFDSKTKRDLRAIQAVNPNKAFAAGKDGVVIGYDCVPPSGVLAEISGTSFTCLETKTYTITDSPVPGSEITWRVDGGTIISGQGTSEIEVEWTDPGRKGIFVSRQNFCGSGETSYMEVIVSDIPPQNLQIEGEGTTCVDQTENYALPALEGVTYTWNATGGTVISGQGTAEVEVAWTQAGQTTLTATLENSCGTIDPVLLPIQVIESPNQPSEIQGESILAPGNYFYEVQNQPNFNFQWQIEGEGRILSGQGTNRVEVSWVEEGEYTLTVAAQNACGFGPERSLPVIVSLVTSLEPSPDIKGLKVFPNPSSGKVFIEAGFLDQWNSIDIFDPNGKSIEMLPINKGQKRIEIKDLRPGLYFIRMTGSADLVVRKILVQ</sequence>
<reference evidence="6 7" key="1">
    <citation type="submission" date="2015-09" db="EMBL/GenBank/DDBJ databases">
        <title>Identification and resolution of microdiversity through metagenomic sequencing of parallel consortia.</title>
        <authorList>
            <person name="Nelson W.C."/>
            <person name="Romine M.F."/>
            <person name="Lindemann S.R."/>
        </authorList>
    </citation>
    <scope>NUCLEOTIDE SEQUENCE [LARGE SCALE GENOMIC DNA]</scope>
    <source>
        <strain evidence="6">HL-49</strain>
    </source>
</reference>
<dbReference type="EMBL" id="LJXT01000033">
    <property type="protein sequence ID" value="KPQ17178.1"/>
    <property type="molecule type" value="Genomic_DNA"/>
</dbReference>
<protein>
    <submittedName>
        <fullName evidence="6">Type IX secretion system substrate</fullName>
    </submittedName>
</protein>
<name>A0A0N8KGK3_9BACT</name>
<dbReference type="eggNOG" id="COG4447">
    <property type="taxonomic scope" value="Bacteria"/>
</dbReference>
<accession>A0A0N8KGK3</accession>
<dbReference type="Pfam" id="PF19408">
    <property type="entry name" value="PKD_6"/>
    <property type="match status" value="3"/>
</dbReference>
<dbReference type="GO" id="GO:0015979">
    <property type="term" value="P:photosynthesis"/>
    <property type="evidence" value="ECO:0007669"/>
    <property type="project" value="UniProtKB-KW"/>
</dbReference>
<feature type="domain" description="PKD-like" evidence="5">
    <location>
        <begin position="691"/>
        <end position="761"/>
    </location>
</feature>
<dbReference type="OrthoDB" id="9757809at2"/>
<dbReference type="Gene3D" id="2.130.10.10">
    <property type="entry name" value="YVTN repeat-like/Quinoprotein amine dehydrogenase"/>
    <property type="match status" value="3"/>
</dbReference>
<feature type="domain" description="Photosynthesis system II assembly factor Ycf48/Hcf136-like" evidence="3">
    <location>
        <begin position="62"/>
        <end position="148"/>
    </location>
</feature>